<dbReference type="InterPro" id="IPR001709">
    <property type="entry name" value="Flavoprot_Pyr_Nucl_cyt_Rdtase"/>
</dbReference>
<keyword evidence="2" id="KW-0479">Metal-binding</keyword>
<dbReference type="Gene3D" id="2.40.30.10">
    <property type="entry name" value="Translation factors"/>
    <property type="match status" value="1"/>
</dbReference>
<keyword evidence="2" id="KW-0408">Iron</keyword>
<dbReference type="InterPro" id="IPR017927">
    <property type="entry name" value="FAD-bd_FR_type"/>
</dbReference>
<dbReference type="CDD" id="cd06217">
    <property type="entry name" value="FNR_iron_sulfur_binding_3"/>
    <property type="match status" value="1"/>
</dbReference>
<evidence type="ECO:0000256" key="2">
    <source>
        <dbReference type="ARBA" id="ARBA00022714"/>
    </source>
</evidence>
<gene>
    <name evidence="5" type="ORF">GCM10020369_40610</name>
</gene>
<comment type="cofactor">
    <cofactor evidence="1">
        <name>FAD</name>
        <dbReference type="ChEBI" id="CHEBI:57692"/>
    </cofactor>
</comment>
<dbReference type="InterPro" id="IPR001433">
    <property type="entry name" value="OxRdtase_FAD/NAD-bd"/>
</dbReference>
<dbReference type="PANTHER" id="PTHR47354:SF5">
    <property type="entry name" value="PROTEIN RFBI"/>
    <property type="match status" value="1"/>
</dbReference>
<protein>
    <submittedName>
        <fullName evidence="5">Ferredoxin reductase</fullName>
    </submittedName>
</protein>
<dbReference type="PRINTS" id="PR00406">
    <property type="entry name" value="CYTB5RDTASE"/>
</dbReference>
<dbReference type="Proteomes" id="UP001501676">
    <property type="component" value="Unassembled WGS sequence"/>
</dbReference>
<dbReference type="Gene3D" id="3.40.50.80">
    <property type="entry name" value="Nucleotide-binding domain of ferredoxin-NADP reductase (FNR) module"/>
    <property type="match status" value="1"/>
</dbReference>
<dbReference type="PROSITE" id="PS51384">
    <property type="entry name" value="FAD_FR"/>
    <property type="match status" value="1"/>
</dbReference>
<evidence type="ECO:0000256" key="1">
    <source>
        <dbReference type="ARBA" id="ARBA00001974"/>
    </source>
</evidence>
<organism evidence="5 6">
    <name type="scientific">Cryptosporangium minutisporangium</name>
    <dbReference type="NCBI Taxonomy" id="113569"/>
    <lineage>
        <taxon>Bacteria</taxon>
        <taxon>Bacillati</taxon>
        <taxon>Actinomycetota</taxon>
        <taxon>Actinomycetes</taxon>
        <taxon>Cryptosporangiales</taxon>
        <taxon>Cryptosporangiaceae</taxon>
        <taxon>Cryptosporangium</taxon>
    </lineage>
</organism>
<name>A0ABP6T1J1_9ACTN</name>
<sequence length="246" mass="26634">MVVRRLSWQVATVAEIRHETPSADTLVLDVPEWPGHLAGQHLDVRLTAPDGYSTERSYSIASAPSAGRVEITVQRVEDGEVSPYLAGVLSVGDPLELRGPVGGYFVWRPATESSGSEQPVQLIAGGSGIVPLMAMARTRAQVGSDEPFRLLYSVRSPEEAIYREELPSLGFEVTYAYTRRTPPDWPVPAGRVDAALLAATTWSPDDKPRVYVCGPTPFVEVVANVLVDAGHDPASIRTERFGPTGR</sequence>
<proteinExistence type="predicted"/>
<evidence type="ECO:0000259" key="4">
    <source>
        <dbReference type="PROSITE" id="PS51384"/>
    </source>
</evidence>
<comment type="caution">
    <text evidence="5">The sequence shown here is derived from an EMBL/GenBank/DDBJ whole genome shotgun (WGS) entry which is preliminary data.</text>
</comment>
<dbReference type="Pfam" id="PF00970">
    <property type="entry name" value="FAD_binding_6"/>
    <property type="match status" value="1"/>
</dbReference>
<accession>A0ABP6T1J1</accession>
<dbReference type="EMBL" id="BAAAYN010000025">
    <property type="protein sequence ID" value="GAA3389653.1"/>
    <property type="molecule type" value="Genomic_DNA"/>
</dbReference>
<dbReference type="InterPro" id="IPR008333">
    <property type="entry name" value="Cbr1-like_FAD-bd_dom"/>
</dbReference>
<dbReference type="Pfam" id="PF00175">
    <property type="entry name" value="NAD_binding_1"/>
    <property type="match status" value="1"/>
</dbReference>
<evidence type="ECO:0000313" key="6">
    <source>
        <dbReference type="Proteomes" id="UP001501676"/>
    </source>
</evidence>
<dbReference type="InterPro" id="IPR017938">
    <property type="entry name" value="Riboflavin_synthase-like_b-brl"/>
</dbReference>
<feature type="domain" description="FAD-binding FR-type" evidence="4">
    <location>
        <begin position="6"/>
        <end position="107"/>
    </location>
</feature>
<reference evidence="6" key="1">
    <citation type="journal article" date="2019" name="Int. J. Syst. Evol. Microbiol.">
        <title>The Global Catalogue of Microorganisms (GCM) 10K type strain sequencing project: providing services to taxonomists for standard genome sequencing and annotation.</title>
        <authorList>
            <consortium name="The Broad Institute Genomics Platform"/>
            <consortium name="The Broad Institute Genome Sequencing Center for Infectious Disease"/>
            <person name="Wu L."/>
            <person name="Ma J."/>
        </authorList>
    </citation>
    <scope>NUCLEOTIDE SEQUENCE [LARGE SCALE GENOMIC DNA]</scope>
    <source>
        <strain evidence="6">JCM 9458</strain>
    </source>
</reference>
<keyword evidence="6" id="KW-1185">Reference proteome</keyword>
<dbReference type="PANTHER" id="PTHR47354">
    <property type="entry name" value="NADH OXIDOREDUCTASE HCR"/>
    <property type="match status" value="1"/>
</dbReference>
<dbReference type="InterPro" id="IPR039261">
    <property type="entry name" value="FNR_nucleotide-bd"/>
</dbReference>
<dbReference type="SUPFAM" id="SSF63380">
    <property type="entry name" value="Riboflavin synthase domain-like"/>
    <property type="match status" value="1"/>
</dbReference>
<dbReference type="PRINTS" id="PR00371">
    <property type="entry name" value="FPNCR"/>
</dbReference>
<dbReference type="SUPFAM" id="SSF52343">
    <property type="entry name" value="Ferredoxin reductase-like, C-terminal NADP-linked domain"/>
    <property type="match status" value="1"/>
</dbReference>
<evidence type="ECO:0000256" key="3">
    <source>
        <dbReference type="ARBA" id="ARBA00023014"/>
    </source>
</evidence>
<evidence type="ECO:0000313" key="5">
    <source>
        <dbReference type="EMBL" id="GAA3389653.1"/>
    </source>
</evidence>
<keyword evidence="3" id="KW-0411">Iron-sulfur</keyword>
<dbReference type="InterPro" id="IPR050415">
    <property type="entry name" value="MRET"/>
</dbReference>
<keyword evidence="2" id="KW-0001">2Fe-2S</keyword>